<dbReference type="Proteomes" id="UP000650467">
    <property type="component" value="Unassembled WGS sequence"/>
</dbReference>
<protein>
    <submittedName>
        <fullName evidence="1">Uncharacterized protein</fullName>
    </submittedName>
</protein>
<dbReference type="Pfam" id="PF02622">
    <property type="entry name" value="DUF179"/>
    <property type="match status" value="1"/>
</dbReference>
<dbReference type="SUPFAM" id="SSF143456">
    <property type="entry name" value="VC0467-like"/>
    <property type="match status" value="1"/>
</dbReference>
<dbReference type="PANTHER" id="PTHR31984">
    <property type="entry name" value="TRANSPORTER, PUTATIVE (DUF179)-RELATED"/>
    <property type="match status" value="1"/>
</dbReference>
<dbReference type="EMBL" id="JAEHOC010000059">
    <property type="protein sequence ID" value="KAG2425065.1"/>
    <property type="molecule type" value="Genomic_DNA"/>
</dbReference>
<evidence type="ECO:0000313" key="2">
    <source>
        <dbReference type="Proteomes" id="UP000650467"/>
    </source>
</evidence>
<dbReference type="OrthoDB" id="272750at2759"/>
<dbReference type="PANTHER" id="PTHR31984:SF18">
    <property type="entry name" value="TRANSCRIPTIONAL REGULATOR"/>
    <property type="match status" value="1"/>
</dbReference>
<dbReference type="InterPro" id="IPR003774">
    <property type="entry name" value="AlgH-like"/>
</dbReference>
<gene>
    <name evidence="1" type="ORF">HXX76_013974</name>
</gene>
<proteinExistence type="predicted"/>
<name>A0A835VRG4_CHLIN</name>
<dbReference type="AlphaFoldDB" id="A0A835VRG4"/>
<keyword evidence="2" id="KW-1185">Reference proteome</keyword>
<accession>A0A835VRG4</accession>
<comment type="caution">
    <text evidence="1">The sequence shown here is derived from an EMBL/GenBank/DDBJ whole genome shotgun (WGS) entry which is preliminary data.</text>
</comment>
<evidence type="ECO:0000313" key="1">
    <source>
        <dbReference type="EMBL" id="KAG2425065.1"/>
    </source>
</evidence>
<reference evidence="1" key="1">
    <citation type="journal article" date="2020" name="bioRxiv">
        <title>Comparative genomics of Chlamydomonas.</title>
        <authorList>
            <person name="Craig R.J."/>
            <person name="Hasan A.R."/>
            <person name="Ness R.W."/>
            <person name="Keightley P.D."/>
        </authorList>
    </citation>
    <scope>NUCLEOTIDE SEQUENCE</scope>
    <source>
        <strain evidence="1">SAG 7.73</strain>
    </source>
</reference>
<sequence length="234" mass="25155">MRTAGVPEGARRSEDNRRLLEIQNPALAAEGIWAHGTPRPEVGGLVISSIEAPELLKDDRMFQLVIFLSTHGPDGSVGIILNRPTGMVLGRKPGGLPLELGGPVPIQRVFQDNMVYCGGFTAQQVIHIMHGHRLQHCVQVVPGVYMAGEVAATEAVSGGRLPAGDFKFFSGAITWAPGELETQMDRGAWYTAACSRSLVLKSALQLPVPLWREVLQLMGGEYAAVASEGYEGDE</sequence>
<dbReference type="Gene3D" id="3.40.1740.10">
    <property type="entry name" value="VC0467-like"/>
    <property type="match status" value="1"/>
</dbReference>
<organism evidence="1 2">
    <name type="scientific">Chlamydomonas incerta</name>
    <dbReference type="NCBI Taxonomy" id="51695"/>
    <lineage>
        <taxon>Eukaryota</taxon>
        <taxon>Viridiplantae</taxon>
        <taxon>Chlorophyta</taxon>
        <taxon>core chlorophytes</taxon>
        <taxon>Chlorophyceae</taxon>
        <taxon>CS clade</taxon>
        <taxon>Chlamydomonadales</taxon>
        <taxon>Chlamydomonadaceae</taxon>
        <taxon>Chlamydomonas</taxon>
    </lineage>
</organism>